<dbReference type="PANTHER" id="PTHR23226">
    <property type="entry name" value="ZINC FINGER AND SCAN DOMAIN-CONTAINING"/>
    <property type="match status" value="1"/>
</dbReference>
<evidence type="ECO:0000256" key="1">
    <source>
        <dbReference type="ARBA" id="ARBA00004123"/>
    </source>
</evidence>
<dbReference type="Gene3D" id="3.30.160.60">
    <property type="entry name" value="Classic Zinc Finger"/>
    <property type="match status" value="3"/>
</dbReference>
<dbReference type="InterPro" id="IPR036236">
    <property type="entry name" value="Znf_C2H2_sf"/>
</dbReference>
<keyword evidence="6" id="KW-0238">DNA-binding</keyword>
<dbReference type="SUPFAM" id="SSF57667">
    <property type="entry name" value="beta-beta-alpha zinc fingers"/>
    <property type="match status" value="2"/>
</dbReference>
<evidence type="ECO:0000313" key="11">
    <source>
        <dbReference type="Proteomes" id="UP000694569"/>
    </source>
</evidence>
<dbReference type="SMART" id="SM00355">
    <property type="entry name" value="ZnF_C2H2"/>
    <property type="match status" value="3"/>
</dbReference>
<proteinExistence type="predicted"/>
<dbReference type="FunFam" id="3.30.160.60:FF:001498">
    <property type="entry name" value="Zinc finger protein 404"/>
    <property type="match status" value="1"/>
</dbReference>
<accession>A0A8C5M699</accession>
<dbReference type="GeneTree" id="ENSGT01150000286918"/>
<feature type="domain" description="C2H2-type" evidence="9">
    <location>
        <begin position="89"/>
        <end position="116"/>
    </location>
</feature>
<protein>
    <recommendedName>
        <fullName evidence="9">C2H2-type domain-containing protein</fullName>
    </recommendedName>
</protein>
<evidence type="ECO:0000256" key="2">
    <source>
        <dbReference type="ARBA" id="ARBA00022723"/>
    </source>
</evidence>
<dbReference type="FunFam" id="3.30.160.60:FF:000328">
    <property type="entry name" value="Zinc finger protein 1079"/>
    <property type="match status" value="1"/>
</dbReference>
<evidence type="ECO:0000256" key="3">
    <source>
        <dbReference type="ARBA" id="ARBA00022737"/>
    </source>
</evidence>
<dbReference type="Ensembl" id="ENSLLET00000010489.1">
    <property type="protein sequence ID" value="ENSLLEP00000010096.1"/>
    <property type="gene ID" value="ENSLLEG00000006432.1"/>
</dbReference>
<evidence type="ECO:0000256" key="7">
    <source>
        <dbReference type="ARBA" id="ARBA00023242"/>
    </source>
</evidence>
<evidence type="ECO:0000256" key="4">
    <source>
        <dbReference type="ARBA" id="ARBA00022771"/>
    </source>
</evidence>
<keyword evidence="4 8" id="KW-0863">Zinc-finger</keyword>
<keyword evidence="5" id="KW-0862">Zinc</keyword>
<evidence type="ECO:0000256" key="8">
    <source>
        <dbReference type="PROSITE-ProRule" id="PRU00042"/>
    </source>
</evidence>
<dbReference type="AlphaFoldDB" id="A0A8C5M699"/>
<dbReference type="Proteomes" id="UP000694569">
    <property type="component" value="Unplaced"/>
</dbReference>
<dbReference type="InterPro" id="IPR013087">
    <property type="entry name" value="Znf_C2H2_type"/>
</dbReference>
<keyword evidence="3" id="KW-0677">Repeat</keyword>
<keyword evidence="11" id="KW-1185">Reference proteome</keyword>
<reference evidence="10" key="2">
    <citation type="submission" date="2025-09" db="UniProtKB">
        <authorList>
            <consortium name="Ensembl"/>
        </authorList>
    </citation>
    <scope>IDENTIFICATION</scope>
</reference>
<sequence length="144" mass="16579">ADPRSMDRSSSISKYNRIDTNRMTNMGQNIGLNFTNAVPFYTPRPAQSATARSPNQPGISYICSDCGKEFKQHRLLLRHKKIHTGEKPFTCLDCGSTFRLSSELLTHRRKHTGERPYACPDCDKCFKHNRNLKTHLHIQIYPQE</sequence>
<keyword evidence="2" id="KW-0479">Metal-binding</keyword>
<dbReference type="GO" id="GO:0005634">
    <property type="term" value="C:nucleus"/>
    <property type="evidence" value="ECO:0007669"/>
    <property type="project" value="UniProtKB-SubCell"/>
</dbReference>
<dbReference type="PROSITE" id="PS50157">
    <property type="entry name" value="ZINC_FINGER_C2H2_2"/>
    <property type="match status" value="3"/>
</dbReference>
<feature type="domain" description="C2H2-type" evidence="9">
    <location>
        <begin position="117"/>
        <end position="144"/>
    </location>
</feature>
<keyword evidence="7" id="KW-0539">Nucleus</keyword>
<evidence type="ECO:0000256" key="5">
    <source>
        <dbReference type="ARBA" id="ARBA00022833"/>
    </source>
</evidence>
<feature type="domain" description="C2H2-type" evidence="9">
    <location>
        <begin position="61"/>
        <end position="88"/>
    </location>
</feature>
<organism evidence="10 11">
    <name type="scientific">Leptobrachium leishanense</name>
    <name type="common">Leishan spiny toad</name>
    <dbReference type="NCBI Taxonomy" id="445787"/>
    <lineage>
        <taxon>Eukaryota</taxon>
        <taxon>Metazoa</taxon>
        <taxon>Chordata</taxon>
        <taxon>Craniata</taxon>
        <taxon>Vertebrata</taxon>
        <taxon>Euteleostomi</taxon>
        <taxon>Amphibia</taxon>
        <taxon>Batrachia</taxon>
        <taxon>Anura</taxon>
        <taxon>Pelobatoidea</taxon>
        <taxon>Megophryidae</taxon>
        <taxon>Leptobrachium</taxon>
    </lineage>
</organism>
<evidence type="ECO:0000313" key="10">
    <source>
        <dbReference type="Ensembl" id="ENSLLEP00000010096.1"/>
    </source>
</evidence>
<evidence type="ECO:0000259" key="9">
    <source>
        <dbReference type="PROSITE" id="PS50157"/>
    </source>
</evidence>
<dbReference type="FunFam" id="3.30.160.60:FF:000180">
    <property type="entry name" value="Zinc finger protein 689"/>
    <property type="match status" value="1"/>
</dbReference>
<name>A0A8C5M699_9ANUR</name>
<reference evidence="10" key="1">
    <citation type="submission" date="2025-08" db="UniProtKB">
        <authorList>
            <consortium name="Ensembl"/>
        </authorList>
    </citation>
    <scope>IDENTIFICATION</scope>
</reference>
<dbReference type="Pfam" id="PF00096">
    <property type="entry name" value="zf-C2H2"/>
    <property type="match status" value="3"/>
</dbReference>
<dbReference type="OrthoDB" id="6077919at2759"/>
<evidence type="ECO:0000256" key="6">
    <source>
        <dbReference type="ARBA" id="ARBA00023125"/>
    </source>
</evidence>
<dbReference type="PROSITE" id="PS00028">
    <property type="entry name" value="ZINC_FINGER_C2H2_1"/>
    <property type="match status" value="2"/>
</dbReference>
<comment type="subcellular location">
    <subcellularLocation>
        <location evidence="1">Nucleus</location>
    </subcellularLocation>
</comment>
<dbReference type="GO" id="GO:0008270">
    <property type="term" value="F:zinc ion binding"/>
    <property type="evidence" value="ECO:0007669"/>
    <property type="project" value="UniProtKB-KW"/>
</dbReference>
<dbReference type="GO" id="GO:0003677">
    <property type="term" value="F:DNA binding"/>
    <property type="evidence" value="ECO:0007669"/>
    <property type="project" value="UniProtKB-KW"/>
</dbReference>